<evidence type="ECO:0000259" key="6">
    <source>
        <dbReference type="PROSITE" id="PS50850"/>
    </source>
</evidence>
<dbReference type="InterPro" id="IPR036259">
    <property type="entry name" value="MFS_trans_sf"/>
</dbReference>
<evidence type="ECO:0000256" key="1">
    <source>
        <dbReference type="ARBA" id="ARBA00004141"/>
    </source>
</evidence>
<evidence type="ECO:0000256" key="2">
    <source>
        <dbReference type="ARBA" id="ARBA00022692"/>
    </source>
</evidence>
<feature type="transmembrane region" description="Helical" evidence="5">
    <location>
        <begin position="113"/>
        <end position="134"/>
    </location>
</feature>
<feature type="transmembrane region" description="Helical" evidence="5">
    <location>
        <begin position="146"/>
        <end position="169"/>
    </location>
</feature>
<name>A0ABY4DXA7_9NEIS</name>
<keyword evidence="3 5" id="KW-1133">Transmembrane helix</keyword>
<accession>A0ABY4DXA7</accession>
<gene>
    <name evidence="7" type="ORF">LVJ82_10385</name>
</gene>
<dbReference type="InterPro" id="IPR011701">
    <property type="entry name" value="MFS"/>
</dbReference>
<keyword evidence="4 5" id="KW-0472">Membrane</keyword>
<evidence type="ECO:0000256" key="5">
    <source>
        <dbReference type="SAM" id="Phobius"/>
    </source>
</evidence>
<dbReference type="Pfam" id="PF07690">
    <property type="entry name" value="MFS_1"/>
    <property type="match status" value="2"/>
</dbReference>
<feature type="transmembrane region" description="Helical" evidence="5">
    <location>
        <begin position="344"/>
        <end position="375"/>
    </location>
</feature>
<comment type="subcellular location">
    <subcellularLocation>
        <location evidence="1">Membrane</location>
        <topology evidence="1">Multi-pass membrane protein</topology>
    </subcellularLocation>
</comment>
<feature type="transmembrane region" description="Helical" evidence="5">
    <location>
        <begin position="294"/>
        <end position="314"/>
    </location>
</feature>
<evidence type="ECO:0000256" key="4">
    <source>
        <dbReference type="ARBA" id="ARBA00023136"/>
    </source>
</evidence>
<dbReference type="PANTHER" id="PTHR23508">
    <property type="entry name" value="CARBOXYLIC ACID TRANSPORTER PROTEIN HOMOLOG"/>
    <property type="match status" value="1"/>
</dbReference>
<evidence type="ECO:0000313" key="7">
    <source>
        <dbReference type="EMBL" id="UOO87899.1"/>
    </source>
</evidence>
<feature type="transmembrane region" description="Helical" evidence="5">
    <location>
        <begin position="387"/>
        <end position="407"/>
    </location>
</feature>
<protein>
    <submittedName>
        <fullName evidence="7">Aromatic acid/H+ symport family MFS transporter</fullName>
    </submittedName>
</protein>
<evidence type="ECO:0000256" key="3">
    <source>
        <dbReference type="ARBA" id="ARBA00022989"/>
    </source>
</evidence>
<feature type="transmembrane region" description="Helical" evidence="5">
    <location>
        <begin position="175"/>
        <end position="195"/>
    </location>
</feature>
<feature type="transmembrane region" description="Helical" evidence="5">
    <location>
        <begin position="89"/>
        <end position="107"/>
    </location>
</feature>
<dbReference type="InterPro" id="IPR020846">
    <property type="entry name" value="MFS_dom"/>
</dbReference>
<dbReference type="RefSeq" id="WP_058356661.1">
    <property type="nucleotide sequence ID" value="NZ_CABKVG010000009.1"/>
</dbReference>
<feature type="transmembrane region" description="Helical" evidence="5">
    <location>
        <begin position="22"/>
        <end position="44"/>
    </location>
</feature>
<feature type="transmembrane region" description="Helical" evidence="5">
    <location>
        <begin position="321"/>
        <end position="338"/>
    </location>
</feature>
<dbReference type="Proteomes" id="UP000832011">
    <property type="component" value="Chromosome"/>
</dbReference>
<evidence type="ECO:0000313" key="8">
    <source>
        <dbReference type="Proteomes" id="UP000832011"/>
    </source>
</evidence>
<feature type="transmembrane region" description="Helical" evidence="5">
    <location>
        <begin position="253"/>
        <end position="274"/>
    </location>
</feature>
<dbReference type="CDD" id="cd17365">
    <property type="entry name" value="MFS_PcaK_like"/>
    <property type="match status" value="1"/>
</dbReference>
<dbReference type="Gene3D" id="1.20.1250.20">
    <property type="entry name" value="MFS general substrate transporter like domains"/>
    <property type="match status" value="1"/>
</dbReference>
<keyword evidence="8" id="KW-1185">Reference proteome</keyword>
<dbReference type="SUPFAM" id="SSF103473">
    <property type="entry name" value="MFS general substrate transporter"/>
    <property type="match status" value="1"/>
</dbReference>
<dbReference type="PROSITE" id="PS50850">
    <property type="entry name" value="MFS"/>
    <property type="match status" value="1"/>
</dbReference>
<feature type="transmembrane region" description="Helical" evidence="5">
    <location>
        <begin position="413"/>
        <end position="433"/>
    </location>
</feature>
<feature type="transmembrane region" description="Helical" evidence="5">
    <location>
        <begin position="59"/>
        <end position="77"/>
    </location>
</feature>
<sequence>MATQLNVREFIDEQPLSGFQKWIIALCLLVVIVDGLDVAVMGFIAPSLKEQWGIGNSDLAPVISAALFGLTIGAMVAGPLADKFGRKKILLICVWGFGLFTLAGAMADSVSHLVVLRFIAGLFMGGVMPQCVTLATEYSPKRITSFLITVVICGFSLGAAMGGFLASWLIPAFGWQSMLVVAGVIPCLLAVVLTFKLPESTGFMILKQQPTAKIRAYIEKIATEPLPQDVQFVLPAAPAKADKPMQTVLNSHYLIGTLCLWGCYFFGLFAVYLLGSWLPLITKEAGFTTAESSIIAAVFQLGGPLGCITVGYLMDKFGNHRVLAVCFVGVAASLAAIVMASGSFALFCVVCFLIGATLNGGNTGLNALSSVFYPVSARATGNSWMHGVGRVGAILSAFVGAHLLNLGWHIDRIFLMLMIPALLVTLCIVIKGLRYGKTQEQAQLQNKTV</sequence>
<dbReference type="EMBL" id="CP091511">
    <property type="protein sequence ID" value="UOO87899.1"/>
    <property type="molecule type" value="Genomic_DNA"/>
</dbReference>
<proteinExistence type="predicted"/>
<organism evidence="7 8">
    <name type="scientific">Vitreoscilla massiliensis</name>
    <dbReference type="NCBI Taxonomy" id="1689272"/>
    <lineage>
        <taxon>Bacteria</taxon>
        <taxon>Pseudomonadati</taxon>
        <taxon>Pseudomonadota</taxon>
        <taxon>Betaproteobacteria</taxon>
        <taxon>Neisseriales</taxon>
        <taxon>Neisseriaceae</taxon>
        <taxon>Vitreoscilla</taxon>
    </lineage>
</organism>
<reference evidence="7 8" key="1">
    <citation type="journal article" date="2022" name="Res Sq">
        <title>Evolution of multicellular longitudinally dividing oral cavity symbionts (Neisseriaceae).</title>
        <authorList>
            <person name="Nyongesa S."/>
            <person name="Weber P."/>
            <person name="Bernet E."/>
            <person name="Pullido F."/>
            <person name="Nieckarz M."/>
            <person name="Delaby M."/>
            <person name="Nieves C."/>
            <person name="Viehboeck T."/>
            <person name="Krause N."/>
            <person name="Rivera-Millot A."/>
            <person name="Nakamura A."/>
            <person name="Vischer N."/>
            <person name="VanNieuwenhze M."/>
            <person name="Brun Y."/>
            <person name="Cava F."/>
            <person name="Bulgheresi S."/>
            <person name="Veyrier F."/>
        </authorList>
    </citation>
    <scope>NUCLEOTIDE SEQUENCE [LARGE SCALE GENOMIC DNA]</scope>
    <source>
        <strain evidence="7 8">SN4</strain>
    </source>
</reference>
<dbReference type="PANTHER" id="PTHR23508:SF10">
    <property type="entry name" value="CARBOXYLIC ACID TRANSPORTER PROTEIN HOMOLOG"/>
    <property type="match status" value="1"/>
</dbReference>
<feature type="domain" description="Major facilitator superfamily (MFS) profile" evidence="6">
    <location>
        <begin position="23"/>
        <end position="439"/>
    </location>
</feature>
<keyword evidence="2 5" id="KW-0812">Transmembrane</keyword>